<dbReference type="SMART" id="SM00717">
    <property type="entry name" value="SANT"/>
    <property type="match status" value="2"/>
</dbReference>
<feature type="compositionally biased region" description="Basic and acidic residues" evidence="1">
    <location>
        <begin position="601"/>
        <end position="610"/>
    </location>
</feature>
<evidence type="ECO:0000313" key="3">
    <source>
        <dbReference type="EMBL" id="KAG8473737.1"/>
    </source>
</evidence>
<feature type="compositionally biased region" description="Basic and acidic residues" evidence="1">
    <location>
        <begin position="288"/>
        <end position="297"/>
    </location>
</feature>
<dbReference type="InterPro" id="IPR009057">
    <property type="entry name" value="Homeodomain-like_sf"/>
</dbReference>
<dbReference type="OrthoDB" id="10258692at2759"/>
<evidence type="ECO:0000313" key="4">
    <source>
        <dbReference type="Proteomes" id="UP000701853"/>
    </source>
</evidence>
<name>A0A8J6CG29_9ROSI</name>
<feature type="region of interest" description="Disordered" evidence="1">
    <location>
        <begin position="1545"/>
        <end position="1567"/>
    </location>
</feature>
<dbReference type="Pfam" id="PF00249">
    <property type="entry name" value="Myb_DNA-binding"/>
    <property type="match status" value="2"/>
</dbReference>
<dbReference type="CDD" id="cd00167">
    <property type="entry name" value="SANT"/>
    <property type="match status" value="1"/>
</dbReference>
<dbReference type="InterPro" id="IPR001005">
    <property type="entry name" value="SANT/Myb"/>
</dbReference>
<feature type="compositionally biased region" description="Polar residues" evidence="1">
    <location>
        <begin position="616"/>
        <end position="627"/>
    </location>
</feature>
<keyword evidence="4" id="KW-1185">Reference proteome</keyword>
<feature type="region of interest" description="Disordered" evidence="1">
    <location>
        <begin position="601"/>
        <end position="627"/>
    </location>
</feature>
<feature type="region of interest" description="Disordered" evidence="1">
    <location>
        <begin position="241"/>
        <end position="297"/>
    </location>
</feature>
<reference evidence="3 4" key="1">
    <citation type="journal article" date="2021" name="bioRxiv">
        <title>The Gossypium anomalum genome as a resource for cotton improvement and evolutionary analysis of hybrid incompatibility.</title>
        <authorList>
            <person name="Grover C.E."/>
            <person name="Yuan D."/>
            <person name="Arick M.A."/>
            <person name="Miller E.R."/>
            <person name="Hu G."/>
            <person name="Peterson D.G."/>
            <person name="Wendel J.F."/>
            <person name="Udall J.A."/>
        </authorList>
    </citation>
    <scope>NUCLEOTIDE SEQUENCE [LARGE SCALE GENOMIC DNA]</scope>
    <source>
        <strain evidence="3">JFW-Udall</strain>
        <tissue evidence="3">Leaf</tissue>
    </source>
</reference>
<dbReference type="Proteomes" id="UP000701853">
    <property type="component" value="Chromosome 13"/>
</dbReference>
<feature type="compositionally biased region" description="Low complexity" evidence="1">
    <location>
        <begin position="363"/>
        <end position="381"/>
    </location>
</feature>
<feature type="compositionally biased region" description="Low complexity" evidence="1">
    <location>
        <begin position="1556"/>
        <end position="1567"/>
    </location>
</feature>
<protein>
    <recommendedName>
        <fullName evidence="2">SANT domain-containing protein</fullName>
    </recommendedName>
</protein>
<gene>
    <name evidence="3" type="ORF">CXB51_035914</name>
</gene>
<accession>A0A8J6CG29</accession>
<dbReference type="InterPro" id="IPR017884">
    <property type="entry name" value="SANT_dom"/>
</dbReference>
<feature type="region of interest" description="Disordered" evidence="1">
    <location>
        <begin position="398"/>
        <end position="429"/>
    </location>
</feature>
<feature type="domain" description="SANT" evidence="2">
    <location>
        <begin position="1054"/>
        <end position="1105"/>
    </location>
</feature>
<dbReference type="EMBL" id="JAHUZN010000013">
    <property type="protein sequence ID" value="KAG8473737.1"/>
    <property type="molecule type" value="Genomic_DNA"/>
</dbReference>
<dbReference type="Gene3D" id="1.10.10.60">
    <property type="entry name" value="Homeodomain-like"/>
    <property type="match status" value="1"/>
</dbReference>
<organism evidence="3 4">
    <name type="scientific">Gossypium anomalum</name>
    <dbReference type="NCBI Taxonomy" id="47600"/>
    <lineage>
        <taxon>Eukaryota</taxon>
        <taxon>Viridiplantae</taxon>
        <taxon>Streptophyta</taxon>
        <taxon>Embryophyta</taxon>
        <taxon>Tracheophyta</taxon>
        <taxon>Spermatophyta</taxon>
        <taxon>Magnoliopsida</taxon>
        <taxon>eudicotyledons</taxon>
        <taxon>Gunneridae</taxon>
        <taxon>Pentapetalae</taxon>
        <taxon>rosids</taxon>
        <taxon>malvids</taxon>
        <taxon>Malvales</taxon>
        <taxon>Malvaceae</taxon>
        <taxon>Malvoideae</taxon>
        <taxon>Gossypium</taxon>
    </lineage>
</organism>
<evidence type="ECO:0000256" key="1">
    <source>
        <dbReference type="SAM" id="MobiDB-lite"/>
    </source>
</evidence>
<feature type="domain" description="SANT" evidence="2">
    <location>
        <begin position="1276"/>
        <end position="1323"/>
    </location>
</feature>
<sequence length="1836" mass="202665">MWFNNAVEIRIPISLLPFSPKPFLPCRLHVLTFSPPQIFFPNKQKTLRKSDNFQENSLFFFFSLQFPILNKDNLSEAEDPLRCRCSWIQFTKTTKSGSVSFYSRRTPEFYSVTVPFWFLELRNPRKKEGKRWRFVGGGIASYDLMPQEPLPWDRKDIYKDRKHERAELQPPPLSAARWREASSMSSYQHGSFREFARWGSADFRRPPGHGKQGNWHLFPEDIGGHGYVPWRSSDKILDGETYRQSVSRGDGKYGRSYSRDNNRGSYNQRDWRGHSLETSNGSPNTSVRPHDVNNEQRSVDDTFTYPSRTHSDFVNTWNQLQKDQHDNRTCGVNGLGTGQRCERENSLGSVDWKPLKWSRSGSLSSWGSGFSHSSSSKSLGGVDSGEAKLELHQKNLAPVQSPSGDAAACVTSAPPSDETTSRKKPRLGWGEGLAKFEKKKDEGPDTSINSGGAAISLCNTEPNTSLNSNLVDKSPRVLGFSDCSSPATPSSVACSSSPGVEEKSFGKAANIDNDVNNLCGSPSFGSQNQLEGSSFSLEKLDINSIINMGSSLIDLLQSDEPSTMDSSFVQSTAINKLLLWKGDILKALEMTESEIDSLETELKSSKDGPGRRCQCPATSSSLPVQENGKSCEEQEAASSMIPQPSPLKIDPSNDVLEVLQEANADIKDGVIDSPGTATSDFMVSSSLEKAESLCDVVKVQDCSGNSSSAQLTKMEEVNLATDSCKEEAAAVISGEGSVLVKIDNEAHVPESSNSDAGGENMTCDVILTTNKELANRASLVFKKLLPKDQYSIEISEISNAVWGQISSLIREKIAMRKRHLRFKERVLTLKFKAFQYAWKEDMLSPAMRKCWAKSQKKYELSLRSTYGGYQKHRSSYRSRVTSSGNCLRLLLQNFLCVVLIIVINNMKVSKASMKNHYMRMLGSSEEMVVLAESCVGALISICLMHYICELELLDWMDLGSPSVFYGWKFKYYEESKCTWNLWHLFTSVAGNLVLEPTAEMINFTSKLLLDPHVKLYRNALKMPALILDEQEQLSRFISSNGLVEDPCAIEKERALINPWTSEEKEIFMDKLAAFGKDFRKIATFLDHKTTADCVEFYYKNHKSECFKKTKKKLDLTKQGKSSANTYLLTSGKKWSKEFNAASIDVLGAASVMATHAESGMQKHQTSSSRIFFGGRYSKISRADDRIADRSSTFDIIGNDRETAAADVLAGICGSLSSEAMSSCITSSVDPGESFHRDWKCHKVDSLLKRRSTSNVAQNVDDGTCSDESCGEMDPAEWTDEEKSVFIQAVSSYGKDFAMISRCVRTRSRDQCKVFFSKARKCLGLDLIDPRTRNLGTPMSDDANGGGSDTENACVVERLVVSSDKLGSKPEDLPSNIVCMNMDERNPTSKLILPTDLNVPDENNRKLVDHRDSEAVQTVDSDAGRAELISECSVDMNIDSKAGSLQLQKSVVALGNLNAGSDVTEQGVSVTVSASLGAAAHPCTPSLDSVAESKLATSLYEHDTKCSAETSSQSICRIDSNKASDESVGKNSCSGFSLSAKDLHQIPPDLDSAKKPSVSNNSSANGSALRDSDALRCEKICNLYRLSSTLDYKENEAKQAQKSVREDESGCLSGKTSVNVTESHRILRGYPLQVSTLKEMNGDVKSLATSKRGSAGPCLAQECYLQKCNSSKSAAELPLLVESLEQAKDRLKSHSRMSDTENPGRNGNVKLFGQILNSSSRDDKVSHFSKQNTKPSNSKLIGNNVDGNSKFDANNHVAENVPKRSYGFWDGKRIQTGLSSLPDSSILMAKYPSAFANYPPTSSSQMEQQALQTVVHSTDRTLNGVSFPLKGNKQQQR</sequence>
<comment type="caution">
    <text evidence="3">The sequence shown here is derived from an EMBL/GenBank/DDBJ whole genome shotgun (WGS) entry which is preliminary data.</text>
</comment>
<feature type="region of interest" description="Disordered" evidence="1">
    <location>
        <begin position="1721"/>
        <end position="1743"/>
    </location>
</feature>
<feature type="region of interest" description="Disordered" evidence="1">
    <location>
        <begin position="363"/>
        <end position="383"/>
    </location>
</feature>
<feature type="compositionally biased region" description="Basic and acidic residues" evidence="1">
    <location>
        <begin position="249"/>
        <end position="262"/>
    </location>
</feature>
<dbReference type="SUPFAM" id="SSF46689">
    <property type="entry name" value="Homeodomain-like"/>
    <property type="match status" value="2"/>
</dbReference>
<dbReference type="Gene3D" id="1.20.58.1880">
    <property type="match status" value="1"/>
</dbReference>
<feature type="compositionally biased region" description="Polar residues" evidence="1">
    <location>
        <begin position="1727"/>
        <end position="1743"/>
    </location>
</feature>
<dbReference type="PROSITE" id="PS51293">
    <property type="entry name" value="SANT"/>
    <property type="match status" value="2"/>
</dbReference>
<dbReference type="PANTHER" id="PTHR47340">
    <property type="entry name" value="DUPLICATED HOMEODOMAIN-LIKE SUPERFAMILY PROTEIN"/>
    <property type="match status" value="1"/>
</dbReference>
<feature type="compositionally biased region" description="Polar residues" evidence="1">
    <location>
        <begin position="276"/>
        <end position="287"/>
    </location>
</feature>
<evidence type="ECO:0000259" key="2">
    <source>
        <dbReference type="PROSITE" id="PS51293"/>
    </source>
</evidence>
<dbReference type="PANTHER" id="PTHR47340:SF1">
    <property type="entry name" value="DUPLICATED HOMEODOMAIN-LIKE SUPERFAMILY PROTEIN"/>
    <property type="match status" value="1"/>
</dbReference>
<proteinExistence type="predicted"/>